<gene>
    <name evidence="4" type="ORF">C3B54_11715</name>
</gene>
<keyword evidence="5" id="KW-1185">Reference proteome</keyword>
<keyword evidence="2" id="KW-1133">Transmembrane helix</keyword>
<feature type="compositionally biased region" description="Low complexity" evidence="1">
    <location>
        <begin position="807"/>
        <end position="816"/>
    </location>
</feature>
<sequence>MTLKSVTLDGHFGPNRPSRCVLGTYSPYSSFVTFSPALRKNVTVVAFLSLLLSLLTVTSQPAFAAPAGTLTIDDGGGGSLPTPSGGVYDIQSNITVTPADIETALGSGDVTLWATSIIVQSDIDGPNANSLTLKASANITVDEGVRIINDGGDVIFWADSDSNSDGYILLGTSASSSQCVVDSNGGDIVLGGRSNPLTDFASGGTSIPVSTKPIFGVGIWGCSLDAGGGDISIRGSTGVSSNSVRAVLMESQSQAPNNRTTITTTGSGSVLIYGDASQSATGANPWGPTGGADITTDSGDVSIIGKSDNASGSARYGVVLATFSITSTSGNVLIQDETPGSNSNSSGFYIAGGSNSITTSGSITVKADKYLNIATLTVSTGTFSVVPYTDSSFDNNPSLGDVNASNASSVTFGASGNTANLTVNNSLSVNGPLTIHAGNVAISAATTATTVNLFSSGATTQSQPITATNLALNGSGSFTLTNTSNNLGTIAGGASGSKLGSVSVYDASGGLTIGTVGLLEGITATGDVLVETGAGDITLAKNIATDSTSSSAITLNAGDSTAAGTSTGGNIVVSGSPTLSTGANGIVRLFSGIESNSTGLTTLAGGSSNVYYGVDENSTLSPTLSAGESYALYRGCASSEPTFSSGGVDYQALVFKNSSSCDWTVPSGVTAVDVLVIGGGGGSSGLAGGGAGEFVQRSALEVSGTLAVRAGAGGVSVPDASTSGTSSLFGGLEAAGGGPGGKDWRNGLDNLDGGSTGGSNHGSFEPGASIDDSDADSFGFAGSKGFGITNSLATAVVGGGGGGAGGTPANASSSGGDATSVGGTGRSSSILPSAIASAHSVGQVSGGVVYFAGGGGGGCGYTGTQNGRCGGNLNMAGGLGGGGTGMNPLLHTGSPATGGGGGGTSTYRGIGGAGGSGVVIVRYVVPVTVTPSANSGGSSGDSSARNPVVPPTTPVATPRQTRLTLVGPNTNPVPRPVERLGLRFDPDAPSRATVGGVPANLVKTPVGSDGLSVTAGAFQFGVSLADADGAEVQTDTPSQSPELFVPRGQSAAVSGKGSYPGSFVQLFLPGNGNDSRELARIPVRSDGTFASDLSFQAGALELPVPIGRQVLQVVGYDELGNQTVVDMTVNIGQGVPAPEPNRQAGALPALTAGQSLATSGGIPETVSVTGVPEAGNVVVEGSGWVISVNADRDDGVVETSDGNVLVRLNPSSVGTTSGNGFLPGTLATVWLFSEPTLVATVSVNDAGEFSAEFLVDARLIAPGEHTLQVQGVGSDGYIKAANLGFLVEQPVEVTAESASGLLWWIVGAFLLVLLFLLLLLARRRRSQEQ</sequence>
<proteinExistence type="predicted"/>
<feature type="compositionally biased region" description="Polar residues" evidence="1">
    <location>
        <begin position="959"/>
        <end position="972"/>
    </location>
</feature>
<dbReference type="Pfam" id="PF21722">
    <property type="entry name" value="Gly_rich_2"/>
    <property type="match status" value="1"/>
</dbReference>
<evidence type="ECO:0000256" key="2">
    <source>
        <dbReference type="SAM" id="Phobius"/>
    </source>
</evidence>
<feature type="transmembrane region" description="Helical" evidence="2">
    <location>
        <begin position="1301"/>
        <end position="1321"/>
    </location>
</feature>
<feature type="region of interest" description="Disordered" evidence="1">
    <location>
        <begin position="932"/>
        <end position="985"/>
    </location>
</feature>
<evidence type="ECO:0000313" key="5">
    <source>
        <dbReference type="Proteomes" id="UP000243077"/>
    </source>
</evidence>
<name>A0A2L2BPX6_9MICO</name>
<accession>A0A2L2BPX6</accession>
<dbReference type="InterPro" id="IPR049304">
    <property type="entry name" value="Gly_rich_dom"/>
</dbReference>
<feature type="region of interest" description="Disordered" evidence="1">
    <location>
        <begin position="803"/>
        <end position="826"/>
    </location>
</feature>
<evidence type="ECO:0000313" key="4">
    <source>
        <dbReference type="EMBL" id="AVG23697.1"/>
    </source>
</evidence>
<feature type="domain" description="Glycine-rich" evidence="3">
    <location>
        <begin position="659"/>
        <end position="923"/>
    </location>
</feature>
<keyword evidence="2" id="KW-0472">Membrane</keyword>
<evidence type="ECO:0000259" key="3">
    <source>
        <dbReference type="Pfam" id="PF21722"/>
    </source>
</evidence>
<dbReference type="KEGG" id="psai:C3B54_11715"/>
<keyword evidence="2" id="KW-0812">Transmembrane</keyword>
<dbReference type="Proteomes" id="UP000243077">
    <property type="component" value="Chromosome"/>
</dbReference>
<evidence type="ECO:0000256" key="1">
    <source>
        <dbReference type="SAM" id="MobiDB-lite"/>
    </source>
</evidence>
<feature type="region of interest" description="Disordered" evidence="1">
    <location>
        <begin position="749"/>
        <end position="770"/>
    </location>
</feature>
<organism evidence="4 5">
    <name type="scientific">Pontimonas salivibrio</name>
    <dbReference type="NCBI Taxonomy" id="1159327"/>
    <lineage>
        <taxon>Bacteria</taxon>
        <taxon>Bacillati</taxon>
        <taxon>Actinomycetota</taxon>
        <taxon>Actinomycetes</taxon>
        <taxon>Micrococcales</taxon>
        <taxon>Microbacteriaceae</taxon>
        <taxon>Pontimonas</taxon>
    </lineage>
</organism>
<reference evidence="4 5" key="1">
    <citation type="submission" date="2018-02" db="EMBL/GenBank/DDBJ databases">
        <title>Complete genome of the streamlined marine actinobacterium Pontimonas salivibrio CL-TW6 adapted to coastal planktonic lifestype.</title>
        <authorList>
            <person name="Cho B.C."/>
            <person name="Hardies S.C."/>
            <person name="Jang G.I."/>
            <person name="Hwang C.Y."/>
        </authorList>
    </citation>
    <scope>NUCLEOTIDE SEQUENCE [LARGE SCALE GENOMIC DNA]</scope>
    <source>
        <strain evidence="4 5">CL-TW6</strain>
    </source>
</reference>
<protein>
    <submittedName>
        <fullName evidence="4">Bacterial Ig-like domain-containing protein</fullName>
    </submittedName>
</protein>
<feature type="compositionally biased region" description="Basic and acidic residues" evidence="1">
    <location>
        <begin position="976"/>
        <end position="985"/>
    </location>
</feature>
<dbReference type="EMBL" id="CP026923">
    <property type="protein sequence ID" value="AVG23697.1"/>
    <property type="molecule type" value="Genomic_DNA"/>
</dbReference>